<proteinExistence type="predicted"/>
<dbReference type="Gene3D" id="2.30.40.10">
    <property type="entry name" value="Urease, subunit C, domain 1"/>
    <property type="match status" value="1"/>
</dbReference>
<dbReference type="InterPro" id="IPR052349">
    <property type="entry name" value="Metallo-hydrolase_Enzymes"/>
</dbReference>
<dbReference type="EMBL" id="MOEC01000053">
    <property type="protein sequence ID" value="OIS90427.1"/>
    <property type="molecule type" value="Genomic_DNA"/>
</dbReference>
<dbReference type="Gene3D" id="3.20.20.140">
    <property type="entry name" value="Metal-dependent hydrolases"/>
    <property type="match status" value="1"/>
</dbReference>
<accession>A0A1J6HDF1</accession>
<dbReference type="Pfam" id="PF07969">
    <property type="entry name" value="Amidohydro_3"/>
    <property type="match status" value="2"/>
</dbReference>
<dbReference type="OrthoDB" id="9815027at2"/>
<feature type="domain" description="Amidohydrolase 3" evidence="1">
    <location>
        <begin position="191"/>
        <end position="386"/>
    </location>
</feature>
<dbReference type="SUPFAM" id="SSF51556">
    <property type="entry name" value="Metallo-dependent hydrolases"/>
    <property type="match status" value="1"/>
</dbReference>
<evidence type="ECO:0000313" key="3">
    <source>
        <dbReference type="Proteomes" id="UP000182985"/>
    </source>
</evidence>
<dbReference type="CDD" id="cd01293">
    <property type="entry name" value="Bact_CD"/>
    <property type="match status" value="1"/>
</dbReference>
<dbReference type="InterPro" id="IPR032466">
    <property type="entry name" value="Metal_Hydrolase"/>
</dbReference>
<comment type="caution">
    <text evidence="2">The sequence shown here is derived from an EMBL/GenBank/DDBJ whole genome shotgun (WGS) entry which is preliminary data.</text>
</comment>
<dbReference type="PANTHER" id="PTHR32027">
    <property type="entry name" value="CYTOSINE DEAMINASE"/>
    <property type="match status" value="1"/>
</dbReference>
<evidence type="ECO:0000259" key="1">
    <source>
        <dbReference type="Pfam" id="PF07969"/>
    </source>
</evidence>
<name>A0A1J6HDF1_9HYPH</name>
<dbReference type="InterPro" id="IPR013108">
    <property type="entry name" value="Amidohydro_3"/>
</dbReference>
<evidence type="ECO:0000313" key="2">
    <source>
        <dbReference type="EMBL" id="OIS90427.1"/>
    </source>
</evidence>
<dbReference type="GO" id="GO:0016814">
    <property type="term" value="F:hydrolase activity, acting on carbon-nitrogen (but not peptide) bonds, in cyclic amidines"/>
    <property type="evidence" value="ECO:0007669"/>
    <property type="project" value="TreeGrafter"/>
</dbReference>
<dbReference type="InterPro" id="IPR011059">
    <property type="entry name" value="Metal-dep_hydrolase_composite"/>
</dbReference>
<reference evidence="2 3" key="1">
    <citation type="submission" date="2016-10" db="EMBL/GenBank/DDBJ databases">
        <title>The Draft Genome Sequence of the Potato Rhizosphere Bacteria Ochrobactrum sp. IPA7.2.</title>
        <authorList>
            <person name="Gogoleva N.E."/>
            <person name="Khlopko Y.A."/>
            <person name="Burygin G.L."/>
            <person name="Plotnikov A.O."/>
        </authorList>
    </citation>
    <scope>NUCLEOTIDE SEQUENCE [LARGE SCALE GENOMIC DNA]</scope>
    <source>
        <strain evidence="2 3">IPA7.2</strain>
    </source>
</reference>
<gene>
    <name evidence="2" type="ORF">BLA27_26890</name>
</gene>
<dbReference type="SUPFAM" id="SSF51338">
    <property type="entry name" value="Composite domain of metallo-dependent hydrolases"/>
    <property type="match status" value="1"/>
</dbReference>
<protein>
    <submittedName>
        <fullName evidence="2">Deaminase</fullName>
    </submittedName>
</protein>
<dbReference type="Proteomes" id="UP000182985">
    <property type="component" value="Unassembled WGS sequence"/>
</dbReference>
<dbReference type="AlphaFoldDB" id="A0A1J6HDF1"/>
<dbReference type="PANTHER" id="PTHR32027:SF0">
    <property type="entry name" value="CYTOSINE DEAMINASE"/>
    <property type="match status" value="1"/>
</dbReference>
<organism evidence="2 3">
    <name type="scientific">Brucella cytisi</name>
    <dbReference type="NCBI Taxonomy" id="407152"/>
    <lineage>
        <taxon>Bacteria</taxon>
        <taxon>Pseudomonadati</taxon>
        <taxon>Pseudomonadota</taxon>
        <taxon>Alphaproteobacteria</taxon>
        <taxon>Hyphomicrobiales</taxon>
        <taxon>Brucellaceae</taxon>
        <taxon>Brucella/Ochrobactrum group</taxon>
        <taxon>Brucella</taxon>
    </lineage>
</organism>
<feature type="domain" description="Amidohydrolase 3" evidence="1">
    <location>
        <begin position="55"/>
        <end position="110"/>
    </location>
</feature>
<keyword evidence="3" id="KW-1185">Reference proteome</keyword>
<sequence length="432" mass="46841">MDNLFQQSTAPCRRLVRGGLVAAGARDVRQADMLISEKGVILDIASDIELEGDMQLIDAAGCIVSPGLVDMHQHLDKTGVLRFAPNPSGTLQGARDAFAKYARQAPPDDIFKRASKTIERCLSRGTTAIRSHVNVDKDAGFNGIEALAKLRSDWADRVKLQLVAFMIPHPGQDLDWLEANIDRAVAQADAVGGTPAVAEDPDRYLDILFAAAARHGRPVDLHLDEHLNPHRPLFNAVFERVRRYGLEARTVLSHASVLSAMDRPDFEAILEQIIALKLGVVTLPAANLYLQGRDCEKLPPRGLTRVAEIVRSGVPIATASDNIEDPFVPTGSGDMLEIARWTLLAGHLKGDELATAYAMITAFPAKLMGLKDYGLHRGARADFLLAKAESIDGFVAGGTPHLRVFSNGMLVSETRIATVTTAKTQSLMREPA</sequence>